<dbReference type="EMBL" id="CM042014">
    <property type="protein sequence ID" value="KAI3722388.1"/>
    <property type="molecule type" value="Genomic_DNA"/>
</dbReference>
<reference evidence="2" key="1">
    <citation type="journal article" date="2022" name="Mol. Ecol. Resour.">
        <title>The genomes of chicory, endive, great burdock and yacon provide insights into Asteraceae palaeo-polyploidization history and plant inulin production.</title>
        <authorList>
            <person name="Fan W."/>
            <person name="Wang S."/>
            <person name="Wang H."/>
            <person name="Wang A."/>
            <person name="Jiang F."/>
            <person name="Liu H."/>
            <person name="Zhao H."/>
            <person name="Xu D."/>
            <person name="Zhang Y."/>
        </authorList>
    </citation>
    <scope>NUCLEOTIDE SEQUENCE [LARGE SCALE GENOMIC DNA]</scope>
    <source>
        <strain evidence="2">cv. Punajuju</strain>
    </source>
</reference>
<gene>
    <name evidence="1" type="ORF">L2E82_33425</name>
</gene>
<dbReference type="Proteomes" id="UP001055811">
    <property type="component" value="Linkage Group LG06"/>
</dbReference>
<sequence>MTVSEAEYRDTTLYPLLYSERKCEKSRGVHVPQPHDIQLKEWQPRVPSRLVFREFKLGTFLAVNNGEVSWKVDQDCVFWEEVIKIQSLQRCYFRNKSIHHW</sequence>
<evidence type="ECO:0000313" key="1">
    <source>
        <dbReference type="EMBL" id="KAI3722388.1"/>
    </source>
</evidence>
<evidence type="ECO:0000313" key="2">
    <source>
        <dbReference type="Proteomes" id="UP001055811"/>
    </source>
</evidence>
<name>A0ACB9BK41_CICIN</name>
<organism evidence="1 2">
    <name type="scientific">Cichorium intybus</name>
    <name type="common">Chicory</name>
    <dbReference type="NCBI Taxonomy" id="13427"/>
    <lineage>
        <taxon>Eukaryota</taxon>
        <taxon>Viridiplantae</taxon>
        <taxon>Streptophyta</taxon>
        <taxon>Embryophyta</taxon>
        <taxon>Tracheophyta</taxon>
        <taxon>Spermatophyta</taxon>
        <taxon>Magnoliopsida</taxon>
        <taxon>eudicotyledons</taxon>
        <taxon>Gunneridae</taxon>
        <taxon>Pentapetalae</taxon>
        <taxon>asterids</taxon>
        <taxon>campanulids</taxon>
        <taxon>Asterales</taxon>
        <taxon>Asteraceae</taxon>
        <taxon>Cichorioideae</taxon>
        <taxon>Cichorieae</taxon>
        <taxon>Cichoriinae</taxon>
        <taxon>Cichorium</taxon>
    </lineage>
</organism>
<reference evidence="1 2" key="2">
    <citation type="journal article" date="2022" name="Mol. Ecol. Resour.">
        <title>The genomes of chicory, endive, great burdock and yacon provide insights into Asteraceae paleo-polyploidization history and plant inulin production.</title>
        <authorList>
            <person name="Fan W."/>
            <person name="Wang S."/>
            <person name="Wang H."/>
            <person name="Wang A."/>
            <person name="Jiang F."/>
            <person name="Liu H."/>
            <person name="Zhao H."/>
            <person name="Xu D."/>
            <person name="Zhang Y."/>
        </authorList>
    </citation>
    <scope>NUCLEOTIDE SEQUENCE [LARGE SCALE GENOMIC DNA]</scope>
    <source>
        <strain evidence="2">cv. Punajuju</strain>
        <tissue evidence="1">Leaves</tissue>
    </source>
</reference>
<protein>
    <submittedName>
        <fullName evidence="1">Uncharacterized protein</fullName>
    </submittedName>
</protein>
<proteinExistence type="predicted"/>
<keyword evidence="2" id="KW-1185">Reference proteome</keyword>
<accession>A0ACB9BK41</accession>
<comment type="caution">
    <text evidence="1">The sequence shown here is derived from an EMBL/GenBank/DDBJ whole genome shotgun (WGS) entry which is preliminary data.</text>
</comment>